<feature type="coiled-coil region" evidence="1">
    <location>
        <begin position="258"/>
        <end position="299"/>
    </location>
</feature>
<evidence type="ECO:0000256" key="1">
    <source>
        <dbReference type="SAM" id="Coils"/>
    </source>
</evidence>
<sequence>MSKEKLTRKQLYDLVWSKPLTKLAKEYAISDTGLRKICKKHNIPLPKLGHWQKLQYGKKVVIIALPKIKDDTSLIELSIRKEGEENSNSYLSDYHKLKKEIENDKTLKTTVPDKISKYDPLITLARKDLQNKEPSNWRNSKGLIISSSDVLNIEVSKSNVKRALKFLDTLIKLLKKRGHEIKIDNGKTYAIINNEELELRCRETIKRVKIERNSWESYDYTPSGRLTLRLENNYPNKEWKDGNKRKLEDQLPNILTSLELRSKKIKKERIEREEAQKQYEIERQKKELLKQKIDNELESFKKLYFATELHHKANVMRNYINKVKEKAIQKNDLTVQLTEWIDWASKKADWVDPLTDYNEDELLGEFEDKYFEKEKPKYSWYS</sequence>
<keyword evidence="3" id="KW-1185">Reference proteome</keyword>
<comment type="caution">
    <text evidence="2">The sequence shown here is derived from an EMBL/GenBank/DDBJ whole genome shotgun (WGS) entry which is preliminary data.</text>
</comment>
<dbReference type="STRING" id="391587.KAOT1_19457"/>
<dbReference type="AlphaFoldDB" id="A9DP77"/>
<reference evidence="2 3" key="1">
    <citation type="journal article" date="2011" name="J. Bacteriol.">
        <title>Genome sequence of the algicidal bacterium Kordia algicida OT-1.</title>
        <authorList>
            <person name="Lee H.S."/>
            <person name="Kang S.G."/>
            <person name="Kwon K.K."/>
            <person name="Lee J.H."/>
            <person name="Kim S.J."/>
        </authorList>
    </citation>
    <scope>NUCLEOTIDE SEQUENCE [LARGE SCALE GENOMIC DNA]</scope>
    <source>
        <strain evidence="2 3">OT-1</strain>
    </source>
</reference>
<dbReference type="Proteomes" id="UP000002945">
    <property type="component" value="Unassembled WGS sequence"/>
</dbReference>
<organism evidence="2 3">
    <name type="scientific">Kordia algicida OT-1</name>
    <dbReference type="NCBI Taxonomy" id="391587"/>
    <lineage>
        <taxon>Bacteria</taxon>
        <taxon>Pseudomonadati</taxon>
        <taxon>Bacteroidota</taxon>
        <taxon>Flavobacteriia</taxon>
        <taxon>Flavobacteriales</taxon>
        <taxon>Flavobacteriaceae</taxon>
        <taxon>Kordia</taxon>
    </lineage>
</organism>
<dbReference type="RefSeq" id="WP_007096422.1">
    <property type="nucleotide sequence ID" value="NZ_CP142125.1"/>
</dbReference>
<keyword evidence="1" id="KW-0175">Coiled coil</keyword>
<protein>
    <submittedName>
        <fullName evidence="2">Uncharacterized protein</fullName>
    </submittedName>
</protein>
<proteinExistence type="predicted"/>
<dbReference type="OrthoDB" id="9777694at2"/>
<dbReference type="HOGENOM" id="CLU_038913_3_0_10"/>
<dbReference type="eggNOG" id="COG3064">
    <property type="taxonomic scope" value="Bacteria"/>
</dbReference>
<gene>
    <name evidence="2" type="ORF">KAOT1_19457</name>
</gene>
<evidence type="ECO:0000313" key="2">
    <source>
        <dbReference type="EMBL" id="EDP97372.1"/>
    </source>
</evidence>
<name>A9DP77_9FLAO</name>
<dbReference type="EMBL" id="ABIB01000002">
    <property type="protein sequence ID" value="EDP97372.1"/>
    <property type="molecule type" value="Genomic_DNA"/>
</dbReference>
<accession>A9DP77</accession>
<evidence type="ECO:0000313" key="3">
    <source>
        <dbReference type="Proteomes" id="UP000002945"/>
    </source>
</evidence>